<dbReference type="AlphaFoldDB" id="A0A8K0FXN5"/>
<evidence type="ECO:0000259" key="1">
    <source>
        <dbReference type="SMART" id="SM01344"/>
    </source>
</evidence>
<dbReference type="SMART" id="SM01344">
    <property type="entry name" value="NUC194"/>
    <property type="match status" value="1"/>
</dbReference>
<dbReference type="EMBL" id="VTPC01090980">
    <property type="protein sequence ID" value="KAF2880347.1"/>
    <property type="molecule type" value="Genomic_DNA"/>
</dbReference>
<accession>A0A8K0FXN5</accession>
<proteinExistence type="predicted"/>
<dbReference type="Proteomes" id="UP000801492">
    <property type="component" value="Unassembled WGS sequence"/>
</dbReference>
<name>A0A8K0FXN5_IGNLU</name>
<dbReference type="OrthoDB" id="431717at2759"/>
<reference evidence="2" key="1">
    <citation type="submission" date="2019-08" db="EMBL/GenBank/DDBJ databases">
        <title>The genome of the North American firefly Photinus pyralis.</title>
        <authorList>
            <consortium name="Photinus pyralis genome working group"/>
            <person name="Fallon T.R."/>
            <person name="Sander Lower S.E."/>
            <person name="Weng J.-K."/>
        </authorList>
    </citation>
    <scope>NUCLEOTIDE SEQUENCE</scope>
    <source>
        <strain evidence="2">TRF0915ILg1</strain>
        <tissue evidence="2">Whole body</tissue>
    </source>
</reference>
<gene>
    <name evidence="2" type="ORF">ILUMI_25822</name>
</gene>
<dbReference type="GO" id="GO:0005634">
    <property type="term" value="C:nucleus"/>
    <property type="evidence" value="ECO:0007669"/>
    <property type="project" value="InterPro"/>
</dbReference>
<dbReference type="InterPro" id="IPR045581">
    <property type="entry name" value="DNAPKcs_CC5"/>
</dbReference>
<keyword evidence="3" id="KW-1185">Reference proteome</keyword>
<organism evidence="2 3">
    <name type="scientific">Ignelater luminosus</name>
    <name type="common">Cucubano</name>
    <name type="synonym">Pyrophorus luminosus</name>
    <dbReference type="NCBI Taxonomy" id="2038154"/>
    <lineage>
        <taxon>Eukaryota</taxon>
        <taxon>Metazoa</taxon>
        <taxon>Ecdysozoa</taxon>
        <taxon>Arthropoda</taxon>
        <taxon>Hexapoda</taxon>
        <taxon>Insecta</taxon>
        <taxon>Pterygota</taxon>
        <taxon>Neoptera</taxon>
        <taxon>Endopterygota</taxon>
        <taxon>Coleoptera</taxon>
        <taxon>Polyphaga</taxon>
        <taxon>Elateriformia</taxon>
        <taxon>Elateroidea</taxon>
        <taxon>Elateridae</taxon>
        <taxon>Agrypninae</taxon>
        <taxon>Pyrophorini</taxon>
        <taxon>Ignelater</taxon>
    </lineage>
</organism>
<protein>
    <recommendedName>
        <fullName evidence="1">DNA-dependent protein kinase catalytic subunit CC3 domain-containing protein</fullName>
    </recommendedName>
</protein>
<evidence type="ECO:0000313" key="2">
    <source>
        <dbReference type="EMBL" id="KAF2880347.1"/>
    </source>
</evidence>
<dbReference type="Pfam" id="PF08163">
    <property type="entry name" value="DNAPKcs_CC3"/>
    <property type="match status" value="1"/>
</dbReference>
<evidence type="ECO:0000313" key="3">
    <source>
        <dbReference type="Proteomes" id="UP000801492"/>
    </source>
</evidence>
<dbReference type="InterPro" id="IPR012582">
    <property type="entry name" value="DNAPKcs_CC3"/>
</dbReference>
<comment type="caution">
    <text evidence="2">The sequence shown here is derived from an EMBL/GenBank/DDBJ whole genome shotgun (WGS) entry which is preliminary data.</text>
</comment>
<dbReference type="Pfam" id="PF19704">
    <property type="entry name" value="DNAPKcs_CC5"/>
    <property type="match status" value="2"/>
</dbReference>
<feature type="domain" description="DNA-dependent protein kinase catalytic subunit CC3" evidence="1">
    <location>
        <begin position="10"/>
        <end position="380"/>
    </location>
</feature>
<dbReference type="InterPro" id="IPR016024">
    <property type="entry name" value="ARM-type_fold"/>
</dbReference>
<dbReference type="GO" id="GO:0006303">
    <property type="term" value="P:double-strand break repair via nonhomologous end joining"/>
    <property type="evidence" value="ECO:0007669"/>
    <property type="project" value="InterPro"/>
</dbReference>
<sequence length="920" mass="106691">MSFDNTNYSVTQRYSIANDILPSLIQNCYYSTFEQFYVEKIESLIRIISENNTNTFDTDNTMNQTVAYILIELLFLRIKTENFTDGSCPITKAAFGETSDKKLVRVLFQHASGVCKKTYSLNKQEEKDMLRLHQCHCVNALISMISNTQKEITFYNWLFNREENWKNIIDNDRKYFFDIDFDAVPSVKKVLVNIRTSLHASKKELDPNVRTVKYVESQHLFNSTLSEDITQFDFSHSVLRDRLEQNNSKNETVEVRQEVHLETIDINKHECMASVCGFIQYISENISPPPSDTGEVSLPQWMKGIKNVMMSPTIHDNVRIFFGKIIHNTSSVFKPYAKWFLTPIIKLIVDGCVGSKINFFITDLVIMLASWSEVAIPTEDKELASKLLKFLMENANNDHRAIVRYNLENIKLVLEVWKPCLTVPYELLEQKLKLDTELQKLDVGINLVAALLANNIAPWHKNEVKNFLMTLTKLMKNSSRAVYQPCAEVLGMSLKYMSEDSESLQFLNNFQNYIYKILKDMVIDNNKFASCLQGIALHYPTIADQYLTVLISKLPHVGNFKHIYLRIFLTKVETLHEINELHSIEFSKLLRENNFEIQILTLEMINKSIQYFKHPELLVILKDVSRFINDNVAMFRTTVYDIFITAYNQFCNQQDKISKEIIAACKDVLLQGLTDKELEIQEKIFKFWSEDNLPVDVTNRFLFLLNNMYKANIEEYYVGYSVYLLLNVIKSTEEFNEKLFEHALHDCDFQEYLLSSNWRRQHASIAPLFANTLSSQEASFSPMNPNVLRATVSTMEFKPTQAIQAGTAQRNFTNSSSLLFSVDASNVNAMPDGEFKDPNNVFPKIQVIRGRRFLKDQSKISQHCAYQEVKKSIKAEELRKDKVRQSERNVNIYRKYRIGDYPDIEITLSSVITPLQMLAK</sequence>
<feature type="non-terminal residue" evidence="2">
    <location>
        <position position="1"/>
    </location>
</feature>
<dbReference type="SUPFAM" id="SSF48371">
    <property type="entry name" value="ARM repeat"/>
    <property type="match status" value="1"/>
</dbReference>